<dbReference type="InterPro" id="IPR036388">
    <property type="entry name" value="WH-like_DNA-bd_sf"/>
</dbReference>
<name>A0A5B8JFR4_9ACTN</name>
<evidence type="ECO:0000256" key="1">
    <source>
        <dbReference type="SAM" id="Coils"/>
    </source>
</evidence>
<dbReference type="GO" id="GO:0006355">
    <property type="term" value="P:regulation of DNA-templated transcription"/>
    <property type="evidence" value="ECO:0007669"/>
    <property type="project" value="InterPro"/>
</dbReference>
<dbReference type="PANTHER" id="PTHR34293">
    <property type="entry name" value="HTH-TYPE TRANSCRIPTIONAL REGULATOR TRMBL2"/>
    <property type="match status" value="1"/>
</dbReference>
<dbReference type="Gene3D" id="1.10.10.10">
    <property type="entry name" value="Winged helix-like DNA-binding domain superfamily/Winged helix DNA-binding domain"/>
    <property type="match status" value="2"/>
</dbReference>
<dbReference type="InterPro" id="IPR000792">
    <property type="entry name" value="Tscrpt_reg_LuxR_C"/>
</dbReference>
<sequence length="329" mass="36202">MFDALGLDPKTEAVYRLVLEEPELRLDQIVSRAGRSADEVRSALDRLADLCLLDQAEVHAAGEQLFRAADPGVGLSYLLSRKEAELAKQQRGLEEARAAVSTLTARRASQLPRGFDVAKRLEGRDEMCERLSEIAELARFECLSMLPGGAQSPDSVADSQPLDQRALARGVSIRIIYQDSFRNTPETVRYVNWLGGLGGEARTLPSLAIPMVVFDREVALVPLDPRDGRAGALELRSAGAVTVARLLFEEYWERANPIGPAKPHDHHGLNPQEKELLRLLAEGHTDETVSRRLGVSLRTVRRMNADLTGRLAARSRFQAGAAAARRGWV</sequence>
<keyword evidence="1" id="KW-0175">Coiled coil</keyword>
<dbReference type="Pfam" id="PF00196">
    <property type="entry name" value="GerE"/>
    <property type="match status" value="1"/>
</dbReference>
<evidence type="ECO:0000259" key="2">
    <source>
        <dbReference type="PROSITE" id="PS50043"/>
    </source>
</evidence>
<dbReference type="GO" id="GO:0003677">
    <property type="term" value="F:DNA binding"/>
    <property type="evidence" value="ECO:0007669"/>
    <property type="project" value="InterPro"/>
</dbReference>
<dbReference type="RefSeq" id="WP_146483713.1">
    <property type="nucleotide sequence ID" value="NZ_CP042266.1"/>
</dbReference>
<dbReference type="InterPro" id="IPR016032">
    <property type="entry name" value="Sig_transdc_resp-reg_C-effctor"/>
</dbReference>
<protein>
    <submittedName>
        <fullName evidence="3">Helix-turn-helix transcriptional regulator</fullName>
    </submittedName>
</protein>
<evidence type="ECO:0000313" key="3">
    <source>
        <dbReference type="EMBL" id="QDY80316.1"/>
    </source>
</evidence>
<keyword evidence="4" id="KW-1185">Reference proteome</keyword>
<dbReference type="PRINTS" id="PR00038">
    <property type="entry name" value="HTHLUXR"/>
</dbReference>
<dbReference type="SUPFAM" id="SSF46894">
    <property type="entry name" value="C-terminal effector domain of the bipartite response regulators"/>
    <property type="match status" value="1"/>
</dbReference>
<dbReference type="PROSITE" id="PS50043">
    <property type="entry name" value="HTH_LUXR_2"/>
    <property type="match status" value="1"/>
</dbReference>
<dbReference type="EMBL" id="CP042266">
    <property type="protein sequence ID" value="QDY80316.1"/>
    <property type="molecule type" value="Genomic_DNA"/>
</dbReference>
<dbReference type="Proteomes" id="UP000320580">
    <property type="component" value="Chromosome"/>
</dbReference>
<reference evidence="3 4" key="1">
    <citation type="submission" date="2019-07" db="EMBL/GenBank/DDBJ databases">
        <authorList>
            <person name="Zhu P."/>
        </authorList>
    </citation>
    <scope>NUCLEOTIDE SEQUENCE [LARGE SCALE GENOMIC DNA]</scope>
    <source>
        <strain evidence="3 4">SSL-25</strain>
    </source>
</reference>
<dbReference type="InterPro" id="IPR051797">
    <property type="entry name" value="TrmB-like"/>
</dbReference>
<dbReference type="OrthoDB" id="4266042at2"/>
<organism evidence="3 4">
    <name type="scientific">Streptomyces qinzhouensis</name>
    <dbReference type="NCBI Taxonomy" id="2599401"/>
    <lineage>
        <taxon>Bacteria</taxon>
        <taxon>Bacillati</taxon>
        <taxon>Actinomycetota</taxon>
        <taxon>Actinomycetes</taxon>
        <taxon>Kitasatosporales</taxon>
        <taxon>Streptomycetaceae</taxon>
        <taxon>Streptomyces</taxon>
    </lineage>
</organism>
<accession>A0A5B8JFR4</accession>
<gene>
    <name evidence="3" type="ORF">FQU76_31650</name>
</gene>
<feature type="coiled-coil region" evidence="1">
    <location>
        <begin position="79"/>
        <end position="106"/>
    </location>
</feature>
<dbReference type="SMART" id="SM00421">
    <property type="entry name" value="HTH_LUXR"/>
    <property type="match status" value="1"/>
</dbReference>
<dbReference type="KEGG" id="sqz:FQU76_31650"/>
<evidence type="ECO:0000313" key="4">
    <source>
        <dbReference type="Proteomes" id="UP000320580"/>
    </source>
</evidence>
<proteinExistence type="predicted"/>
<dbReference type="AlphaFoldDB" id="A0A5B8JFR4"/>
<dbReference type="PANTHER" id="PTHR34293:SF1">
    <property type="entry name" value="HTH-TYPE TRANSCRIPTIONAL REGULATOR TRMBL2"/>
    <property type="match status" value="1"/>
</dbReference>
<feature type="domain" description="HTH luxR-type" evidence="2">
    <location>
        <begin position="262"/>
        <end position="327"/>
    </location>
</feature>